<evidence type="ECO:0000256" key="1">
    <source>
        <dbReference type="SAM" id="Phobius"/>
    </source>
</evidence>
<gene>
    <name evidence="2" type="ORF">SAMN04488552_0891</name>
</gene>
<evidence type="ECO:0000313" key="2">
    <source>
        <dbReference type="EMBL" id="SDR75784.1"/>
    </source>
</evidence>
<dbReference type="Proteomes" id="UP000198858">
    <property type="component" value="Chromosome I"/>
</dbReference>
<keyword evidence="1" id="KW-0472">Membrane</keyword>
<reference evidence="2 3" key="1">
    <citation type="submission" date="2016-10" db="EMBL/GenBank/DDBJ databases">
        <authorList>
            <person name="Varghese N."/>
            <person name="Submissions S."/>
        </authorList>
    </citation>
    <scope>NUCLEOTIDE SEQUENCE [LARGE SCALE GENOMIC DNA]</scope>
    <source>
        <strain evidence="2 3">Mar_2010_102</strain>
    </source>
</reference>
<name>A0A1H1LMJ2_9FLAO</name>
<feature type="transmembrane region" description="Helical" evidence="1">
    <location>
        <begin position="6"/>
        <end position="22"/>
    </location>
</feature>
<dbReference type="AlphaFoldDB" id="A0A1H1LMJ2"/>
<proteinExistence type="predicted"/>
<organism evidence="2 3">
    <name type="scientific">Christiangramia echinicola</name>
    <dbReference type="NCBI Taxonomy" id="279359"/>
    <lineage>
        <taxon>Bacteria</taxon>
        <taxon>Pseudomonadati</taxon>
        <taxon>Bacteroidota</taxon>
        <taxon>Flavobacteriia</taxon>
        <taxon>Flavobacteriales</taxon>
        <taxon>Flavobacteriaceae</taxon>
        <taxon>Christiangramia</taxon>
    </lineage>
</organism>
<keyword evidence="3" id="KW-1185">Reference proteome</keyword>
<protein>
    <submittedName>
        <fullName evidence="2">Uncharacterized protein</fullName>
    </submittedName>
</protein>
<dbReference type="EMBL" id="LT629745">
    <property type="protein sequence ID" value="SDR75784.1"/>
    <property type="molecule type" value="Genomic_DNA"/>
</dbReference>
<evidence type="ECO:0000313" key="3">
    <source>
        <dbReference type="Proteomes" id="UP000198858"/>
    </source>
</evidence>
<keyword evidence="1" id="KW-1133">Transmembrane helix</keyword>
<sequence>MVMDGTAVILTLLGFIIAFWLYKVQREDKATDAHRFFIASLPGLKISITHAIKDLNEFKKSLDLDKVVDPVLSVSLNDKFLEKVNLVALNRYYAKNDKADLERFNNLLVDSNFFGDYRDYITNQIKYFRSIYLEREEDHSGDISRMKNKIRDVLDNDISRFEEILENINMLLKDHS</sequence>
<accession>A0A1H1LMJ2</accession>
<keyword evidence="1" id="KW-0812">Transmembrane</keyword>